<feature type="signal peptide" evidence="1">
    <location>
        <begin position="1"/>
        <end position="21"/>
    </location>
</feature>
<proteinExistence type="predicted"/>
<name>A0ABY4AZM9_9BACT</name>
<dbReference type="RefSeq" id="WP_243509075.1">
    <property type="nucleotide sequence ID" value="NZ_CP094534.1"/>
</dbReference>
<dbReference type="EMBL" id="CP094534">
    <property type="protein sequence ID" value="UOE31989.1"/>
    <property type="molecule type" value="Genomic_DNA"/>
</dbReference>
<keyword evidence="3" id="KW-1185">Reference proteome</keyword>
<reference evidence="2 3" key="1">
    <citation type="submission" date="2022-03" db="EMBL/GenBank/DDBJ databases">
        <title>Hymenobactersp. isolated from the air.</title>
        <authorList>
            <person name="Won M."/>
            <person name="Kwon S.-W."/>
        </authorList>
    </citation>
    <scope>NUCLEOTIDE SEQUENCE [LARGE SCALE GENOMIC DNA]</scope>
    <source>
        <strain evidence="2 3">KACC 22596</strain>
    </source>
</reference>
<keyword evidence="1" id="KW-0732">Signal</keyword>
<protein>
    <submittedName>
        <fullName evidence="2">Uncharacterized protein</fullName>
    </submittedName>
</protein>
<accession>A0ABY4AZM9</accession>
<sequence length="206" mass="22710">MRFFRFSIVLLSALLAEPAVAQVSQVPRPPGAYRTAAAYHRRQPQPAGSDAFYPDKRGLVVVEVPQGARTTKLRLAPDSVWGFVNGKGRTTRLFRGNEYRLEYADTLCVYSSSNIMAGADRNGTNVLVPGANAMGAYTNARYYFSRGLTGLIFPLTTAYLRQAYEASNPAFVAALTKLRVDQSLVDFDRKTGLFRITTLYHEAAGN</sequence>
<organism evidence="2 3">
    <name type="scientific">Hymenobacter monticola</name>
    <dbReference type="NCBI Taxonomy" id="1705399"/>
    <lineage>
        <taxon>Bacteria</taxon>
        <taxon>Pseudomonadati</taxon>
        <taxon>Bacteroidota</taxon>
        <taxon>Cytophagia</taxon>
        <taxon>Cytophagales</taxon>
        <taxon>Hymenobacteraceae</taxon>
        <taxon>Hymenobacter</taxon>
    </lineage>
</organism>
<evidence type="ECO:0000313" key="2">
    <source>
        <dbReference type="EMBL" id="UOE31989.1"/>
    </source>
</evidence>
<evidence type="ECO:0000313" key="3">
    <source>
        <dbReference type="Proteomes" id="UP000831390"/>
    </source>
</evidence>
<gene>
    <name evidence="2" type="ORF">MTP16_12680</name>
</gene>
<feature type="chain" id="PRO_5046407167" evidence="1">
    <location>
        <begin position="22"/>
        <end position="206"/>
    </location>
</feature>
<evidence type="ECO:0000256" key="1">
    <source>
        <dbReference type="SAM" id="SignalP"/>
    </source>
</evidence>
<dbReference type="Proteomes" id="UP000831390">
    <property type="component" value="Chromosome"/>
</dbReference>